<protein>
    <submittedName>
        <fullName evidence="1">Uncharacterized protein</fullName>
    </submittedName>
</protein>
<dbReference type="EMBL" id="GEZM01073746">
    <property type="protein sequence ID" value="JAV64870.1"/>
    <property type="molecule type" value="Transcribed_RNA"/>
</dbReference>
<organism evidence="1">
    <name type="scientific">Photinus pyralis</name>
    <name type="common">Common eastern firefly</name>
    <name type="synonym">Lampyris pyralis</name>
    <dbReference type="NCBI Taxonomy" id="7054"/>
    <lineage>
        <taxon>Eukaryota</taxon>
        <taxon>Metazoa</taxon>
        <taxon>Ecdysozoa</taxon>
        <taxon>Arthropoda</taxon>
        <taxon>Hexapoda</taxon>
        <taxon>Insecta</taxon>
        <taxon>Pterygota</taxon>
        <taxon>Neoptera</taxon>
        <taxon>Endopterygota</taxon>
        <taxon>Coleoptera</taxon>
        <taxon>Polyphaga</taxon>
        <taxon>Elateriformia</taxon>
        <taxon>Elateroidea</taxon>
        <taxon>Lampyridae</taxon>
        <taxon>Lampyrinae</taxon>
        <taxon>Photinus</taxon>
    </lineage>
</organism>
<dbReference type="SUPFAM" id="SSF48371">
    <property type="entry name" value="ARM repeat"/>
    <property type="match status" value="1"/>
</dbReference>
<accession>A0A1Y1KU04</accession>
<sequence length="159" mass="17854">MYTNGQVGDTLKMHMKIIKCFTGHQYDVALSAHHVLPSLLKNWNFKTDVNNIVVILKKLIVDAHDAVSQVLVKVLKKCNSLDQLKFYLQLVQALKLEKIDINPTVAEHILNGLRSKEPSPILKEIESLICQFEGTSIESSAIPHPVCSPFSMRVSQSTF</sequence>
<name>A0A1Y1KU04_PHOPY</name>
<dbReference type="EMBL" id="GEZM01073745">
    <property type="protein sequence ID" value="JAV64873.1"/>
    <property type="molecule type" value="Transcribed_RNA"/>
</dbReference>
<dbReference type="InterPro" id="IPR042236">
    <property type="entry name" value="PI3K_accessory_sf"/>
</dbReference>
<evidence type="ECO:0000313" key="1">
    <source>
        <dbReference type="EMBL" id="JAV64873.1"/>
    </source>
</evidence>
<proteinExistence type="predicted"/>
<dbReference type="AlphaFoldDB" id="A0A1Y1KU04"/>
<dbReference type="InterPro" id="IPR016024">
    <property type="entry name" value="ARM-type_fold"/>
</dbReference>
<dbReference type="Gene3D" id="1.25.40.70">
    <property type="entry name" value="Phosphatidylinositol 3-kinase, accessory domain (PIK)"/>
    <property type="match status" value="1"/>
</dbReference>
<reference evidence="1" key="1">
    <citation type="journal article" date="2016" name="Sci. Rep.">
        <title>Molecular characterization of firefly nuptial gifts: a multi-omics approach sheds light on postcopulatory sexual selection.</title>
        <authorList>
            <person name="Al-Wathiqui N."/>
            <person name="Fallon T.R."/>
            <person name="South A."/>
            <person name="Weng J.K."/>
            <person name="Lewis S.M."/>
        </authorList>
    </citation>
    <scope>NUCLEOTIDE SEQUENCE</scope>
</reference>